<name>A0A9J2PIB9_ASCLU</name>
<evidence type="ECO:0000256" key="2">
    <source>
        <dbReference type="ARBA" id="ARBA00009070"/>
    </source>
</evidence>
<dbReference type="GO" id="GO:0003735">
    <property type="term" value="F:structural constituent of ribosome"/>
    <property type="evidence" value="ECO:0007669"/>
    <property type="project" value="InterPro"/>
</dbReference>
<comment type="similarity">
    <text evidence="2">Belongs to the mitochondrion-specific ribosomal protein mL46 family.</text>
</comment>
<evidence type="ECO:0000256" key="5">
    <source>
        <dbReference type="ARBA" id="ARBA00023128"/>
    </source>
</evidence>
<comment type="subcellular location">
    <subcellularLocation>
        <location evidence="1">Mitochondrion</location>
    </subcellularLocation>
</comment>
<keyword evidence="6" id="KW-0687">Ribonucleoprotein</keyword>
<dbReference type="InterPro" id="IPR040008">
    <property type="entry name" value="Ribosomal_mL46"/>
</dbReference>
<sequence length="284" mass="32172">MPSCARIAQVGVCAARCMCTSGTRIGIAADSQQWDIFAGVALLREPIIAPVMTDAERRYTEVLRRIEEEGSLLSDFELKHIKDTKLLAKRAQLEAEGRELSALDEQIGMTAEAQKDDWMKRGETSRKRFAIGDLSKVEENKDTSLRRKLHEKLILVVKQRFSRDDGYSSPWILPQTANRCDENLKETAERCLSNIFEGALHATVSGNAPFSVYSYRYPSGLKRSETNNSVGAKVFFFNALISPFHNFKVNVKEVSDYKWVTADEFSKTIRSKPYRNSVSTLFLR</sequence>
<keyword evidence="3" id="KW-0809">Transit peptide</keyword>
<dbReference type="PANTHER" id="PTHR13124:SF12">
    <property type="entry name" value="LARGE RIBOSOMAL SUBUNIT PROTEIN ML46"/>
    <property type="match status" value="1"/>
</dbReference>
<dbReference type="Gene3D" id="3.90.79.10">
    <property type="entry name" value="Nucleoside Triphosphate Pyrophosphohydrolase"/>
    <property type="match status" value="1"/>
</dbReference>
<dbReference type="InterPro" id="IPR021757">
    <property type="entry name" value="Ribosomal_mL46_N"/>
</dbReference>
<dbReference type="GO" id="GO:0005762">
    <property type="term" value="C:mitochondrial large ribosomal subunit"/>
    <property type="evidence" value="ECO:0007669"/>
    <property type="project" value="TreeGrafter"/>
</dbReference>
<evidence type="ECO:0000256" key="4">
    <source>
        <dbReference type="ARBA" id="ARBA00022980"/>
    </source>
</evidence>
<dbReference type="Proteomes" id="UP000036681">
    <property type="component" value="Unplaced"/>
</dbReference>
<keyword evidence="4" id="KW-0689">Ribosomal protein</keyword>
<dbReference type="InterPro" id="IPR033650">
    <property type="entry name" value="Ribosomal_mL46_NUDIX"/>
</dbReference>
<dbReference type="SUPFAM" id="SSF55811">
    <property type="entry name" value="Nudix"/>
    <property type="match status" value="1"/>
</dbReference>
<dbReference type="WBParaSite" id="ALUE_0000935101-mRNA-1">
    <property type="protein sequence ID" value="ALUE_0000935101-mRNA-1"/>
    <property type="gene ID" value="ALUE_0000935101"/>
</dbReference>
<dbReference type="PANTHER" id="PTHR13124">
    <property type="entry name" value="39S RIBOSOMAL PROTEIN L46, MITOCHONDRIAL PRECURSOR-RELATED"/>
    <property type="match status" value="1"/>
</dbReference>
<proteinExistence type="inferred from homology"/>
<protein>
    <recommendedName>
        <fullName evidence="7">Large ribosomal subunit protein mL46</fullName>
    </recommendedName>
    <alternativeName>
        <fullName evidence="8">39S ribosomal protein L46, mitochondrial</fullName>
    </alternativeName>
</protein>
<accession>A0A9J2PIB9</accession>
<evidence type="ECO:0000256" key="8">
    <source>
        <dbReference type="ARBA" id="ARBA00035534"/>
    </source>
</evidence>
<reference evidence="11" key="1">
    <citation type="submission" date="2023-03" db="UniProtKB">
        <authorList>
            <consortium name="WormBaseParasite"/>
        </authorList>
    </citation>
    <scope>IDENTIFICATION</scope>
</reference>
<evidence type="ECO:0000256" key="6">
    <source>
        <dbReference type="ARBA" id="ARBA00023274"/>
    </source>
</evidence>
<dbReference type="InterPro" id="IPR015797">
    <property type="entry name" value="NUDIX_hydrolase-like_dom_sf"/>
</dbReference>
<evidence type="ECO:0000313" key="10">
    <source>
        <dbReference type="Proteomes" id="UP000036681"/>
    </source>
</evidence>
<dbReference type="AlphaFoldDB" id="A0A9J2PIB9"/>
<evidence type="ECO:0000256" key="3">
    <source>
        <dbReference type="ARBA" id="ARBA00022946"/>
    </source>
</evidence>
<evidence type="ECO:0000256" key="7">
    <source>
        <dbReference type="ARBA" id="ARBA00035190"/>
    </source>
</evidence>
<organism evidence="10 11">
    <name type="scientific">Ascaris lumbricoides</name>
    <name type="common">Giant roundworm</name>
    <dbReference type="NCBI Taxonomy" id="6252"/>
    <lineage>
        <taxon>Eukaryota</taxon>
        <taxon>Metazoa</taxon>
        <taxon>Ecdysozoa</taxon>
        <taxon>Nematoda</taxon>
        <taxon>Chromadorea</taxon>
        <taxon>Rhabditida</taxon>
        <taxon>Spirurina</taxon>
        <taxon>Ascaridomorpha</taxon>
        <taxon>Ascaridoidea</taxon>
        <taxon>Ascarididae</taxon>
        <taxon>Ascaris</taxon>
    </lineage>
</organism>
<dbReference type="Pfam" id="PF11788">
    <property type="entry name" value="MRP-L46"/>
    <property type="match status" value="1"/>
</dbReference>
<evidence type="ECO:0000256" key="1">
    <source>
        <dbReference type="ARBA" id="ARBA00004173"/>
    </source>
</evidence>
<evidence type="ECO:0000259" key="9">
    <source>
        <dbReference type="Pfam" id="PF11788"/>
    </source>
</evidence>
<dbReference type="CDD" id="cd04661">
    <property type="entry name" value="NUDIX_MRP_L46"/>
    <property type="match status" value="1"/>
</dbReference>
<keyword evidence="10" id="KW-1185">Reference proteome</keyword>
<keyword evidence="5" id="KW-0496">Mitochondrion</keyword>
<feature type="domain" description="Large ribosomal subunit protein mL46 N-terminal" evidence="9">
    <location>
        <begin position="34"/>
        <end position="138"/>
    </location>
</feature>
<evidence type="ECO:0000313" key="11">
    <source>
        <dbReference type="WBParaSite" id="ALUE_0000935101-mRNA-1"/>
    </source>
</evidence>